<feature type="compositionally biased region" description="Low complexity" evidence="5">
    <location>
        <begin position="381"/>
        <end position="392"/>
    </location>
</feature>
<evidence type="ECO:0000259" key="6">
    <source>
        <dbReference type="Pfam" id="PF24034"/>
    </source>
</evidence>
<evidence type="ECO:0000313" key="7">
    <source>
        <dbReference type="EMBL" id="MDS0295083.1"/>
    </source>
</evidence>
<dbReference type="InterPro" id="IPR036390">
    <property type="entry name" value="WH_DNA-bd_sf"/>
</dbReference>
<feature type="region of interest" description="Disordered" evidence="5">
    <location>
        <begin position="360"/>
        <end position="434"/>
    </location>
</feature>
<dbReference type="InterPro" id="IPR028974">
    <property type="entry name" value="TSP_type-3_rpt"/>
</dbReference>
<accession>A0ABU2G2S8</accession>
<comment type="subcellular location">
    <subcellularLocation>
        <location evidence="1">Secreted</location>
    </subcellularLocation>
</comment>
<evidence type="ECO:0000256" key="3">
    <source>
        <dbReference type="ARBA" id="ARBA00022729"/>
    </source>
</evidence>
<organism evidence="7 8">
    <name type="scientific">Halogeometricum luteum</name>
    <dbReference type="NCBI Taxonomy" id="2950537"/>
    <lineage>
        <taxon>Archaea</taxon>
        <taxon>Methanobacteriati</taxon>
        <taxon>Methanobacteriota</taxon>
        <taxon>Stenosarchaea group</taxon>
        <taxon>Halobacteria</taxon>
        <taxon>Halobacteriales</taxon>
        <taxon>Haloferacaceae</taxon>
        <taxon>Halogeometricum</taxon>
    </lineage>
</organism>
<dbReference type="Proteomes" id="UP001254813">
    <property type="component" value="Unassembled WGS sequence"/>
</dbReference>
<dbReference type="PANTHER" id="PTHR37467">
    <property type="entry name" value="EXPORTED CALCIUM-BINDING GLYCOPROTEIN-RELATED"/>
    <property type="match status" value="1"/>
</dbReference>
<name>A0ABU2G2S8_9EURY</name>
<feature type="domain" description="DUF7343" evidence="6">
    <location>
        <begin position="430"/>
        <end position="490"/>
    </location>
</feature>
<evidence type="ECO:0000256" key="4">
    <source>
        <dbReference type="ARBA" id="ARBA00022837"/>
    </source>
</evidence>
<dbReference type="Pfam" id="PF18884">
    <property type="entry name" value="TSP3_bac"/>
    <property type="match status" value="9"/>
</dbReference>
<dbReference type="InterPro" id="IPR053180">
    <property type="entry name" value="Ca-binding_acidic-repeat"/>
</dbReference>
<feature type="compositionally biased region" description="Basic and acidic residues" evidence="5">
    <location>
        <begin position="417"/>
        <end position="434"/>
    </location>
</feature>
<feature type="compositionally biased region" description="Acidic residues" evidence="5">
    <location>
        <begin position="264"/>
        <end position="273"/>
    </location>
</feature>
<feature type="region of interest" description="Disordered" evidence="5">
    <location>
        <begin position="124"/>
        <end position="340"/>
    </location>
</feature>
<comment type="caution">
    <text evidence="7">The sequence shown here is derived from an EMBL/GenBank/DDBJ whole genome shotgun (WGS) entry which is preliminary data.</text>
</comment>
<keyword evidence="2" id="KW-0964">Secreted</keyword>
<evidence type="ECO:0000256" key="1">
    <source>
        <dbReference type="ARBA" id="ARBA00004613"/>
    </source>
</evidence>
<keyword evidence="8" id="KW-1185">Reference proteome</keyword>
<evidence type="ECO:0000313" key="8">
    <source>
        <dbReference type="Proteomes" id="UP001254813"/>
    </source>
</evidence>
<dbReference type="Gene3D" id="4.10.1080.10">
    <property type="entry name" value="TSP type-3 repeat"/>
    <property type="match status" value="1"/>
</dbReference>
<proteinExistence type="predicted"/>
<feature type="compositionally biased region" description="Acidic residues" evidence="5">
    <location>
        <begin position="149"/>
        <end position="158"/>
    </location>
</feature>
<dbReference type="PANTHER" id="PTHR37467:SF1">
    <property type="entry name" value="EXPORTED CALCIUM-BINDING GLYCOPROTEIN"/>
    <property type="match status" value="1"/>
</dbReference>
<dbReference type="EMBL" id="JAMQOQ010000003">
    <property type="protein sequence ID" value="MDS0295083.1"/>
    <property type="molecule type" value="Genomic_DNA"/>
</dbReference>
<feature type="compositionally biased region" description="Acidic residues" evidence="5">
    <location>
        <begin position="216"/>
        <end position="228"/>
    </location>
</feature>
<protein>
    <submittedName>
        <fullName evidence="7">IclR-like transcriptional regulator</fullName>
    </submittedName>
</protein>
<dbReference type="InterPro" id="IPR055767">
    <property type="entry name" value="DUF7343"/>
</dbReference>
<reference evidence="7 8" key="1">
    <citation type="submission" date="2022-06" db="EMBL/GenBank/DDBJ databases">
        <title>Halogeometricum sp. a new haloarchaeum isolate from saline soil.</title>
        <authorList>
            <person name="Strakova D."/>
            <person name="Galisteo C."/>
            <person name="Sanchez-Porro C."/>
            <person name="Ventosa A."/>
        </authorList>
    </citation>
    <scope>NUCLEOTIDE SEQUENCE [LARGE SCALE GENOMIC DNA]</scope>
    <source>
        <strain evidence="8">S3BR25-2</strain>
    </source>
</reference>
<keyword evidence="4" id="KW-0106">Calcium</keyword>
<evidence type="ECO:0000256" key="2">
    <source>
        <dbReference type="ARBA" id="ARBA00022525"/>
    </source>
</evidence>
<dbReference type="SUPFAM" id="SSF46785">
    <property type="entry name" value="Winged helix' DNA-binding domain"/>
    <property type="match status" value="1"/>
</dbReference>
<dbReference type="InterPro" id="IPR059100">
    <property type="entry name" value="TSP3_bac"/>
</dbReference>
<evidence type="ECO:0000256" key="5">
    <source>
        <dbReference type="SAM" id="MobiDB-lite"/>
    </source>
</evidence>
<gene>
    <name evidence="7" type="ORF">NDI79_12955</name>
</gene>
<keyword evidence="3" id="KW-0732">Signal</keyword>
<feature type="compositionally biased region" description="Acidic residues" evidence="5">
    <location>
        <begin position="242"/>
        <end position="253"/>
    </location>
</feature>
<dbReference type="Pfam" id="PF24034">
    <property type="entry name" value="DUF7343"/>
    <property type="match status" value="1"/>
</dbReference>
<sequence>MLSFAAAAVVLLGVVGAPAAAAPGATVTSQSVTTIDGTAYVWQSSQTDIRVQTDRPLPSSSSVCVGSADGNRTVTCVPANGATNLTISVQNWPEGVTGAQTVFVNGTDGQRTLVESAVFVMTEDGDVDGDGLSNAEEVSGETEFKNADTDDDGLDDGAEVNTHGTDPTSADTDGDGLDDTAEIRTYETNPTKSDTDGDGLADGPEINQYSTSPSEADSDGDGLDDGEEVNTYGTNPNKADTDGDGLSDGEEINTYETNPNKADTDEDNLDDAAEVQTYETNPNKADTDGDGLNDGAEVNVHGTDPNSADTDEDGTSDRVEVENGSDPGEAPEPEAPVSSGAGIALVGTAVLAAGGGYLWWRRRGGGASATESDDGDGSGGAAAVTADSSTGSETPEAGVESGVEPAGAEVPNGAEPAADRGEPEQYDEPLTREDEVIAILETAGGRLEQSAIVSETGWSKATVSRVLSSMADEGRITKISLGRRNLITLPGNEPDGARSPFEKPS</sequence>